<protein>
    <submittedName>
        <fullName evidence="1">P10</fullName>
    </submittedName>
</protein>
<name>A0AA96WM66_9VIRU</name>
<sequence length="93" mass="10630">MLLSYFNQSLDVDETLGRFILSKYVSWGWVPTTMRTSGFMRITFDFQNSVQSFLDAVPDASLASSYFDFLNKFQAIGRSNGKLLLLNFDIVPQ</sequence>
<organism evidence="1">
    <name type="scientific">Jasmine virus A associated satellite virus</name>
    <dbReference type="NCBI Taxonomy" id="3080343"/>
    <lineage>
        <taxon>Viruses</taxon>
        <taxon>unclassified satellites</taxon>
    </lineage>
</organism>
<dbReference type="EMBL" id="OR532448">
    <property type="protein sequence ID" value="WNZ34441.1"/>
    <property type="molecule type" value="Genomic_DNA"/>
</dbReference>
<evidence type="ECO:0000313" key="1">
    <source>
        <dbReference type="EMBL" id="WNZ34441.1"/>
    </source>
</evidence>
<proteinExistence type="predicted"/>
<reference evidence="1" key="2">
    <citation type="submission" date="2024-06" db="EMBL/GenBank/DDBJ databases">
        <authorList>
            <person name="Han Y."/>
            <person name="Zhang S."/>
            <person name="Cao M."/>
        </authorList>
    </citation>
    <scope>NUCLEOTIDE SEQUENCE</scope>
    <source>
        <strain evidence="1">A-1</strain>
    </source>
</reference>
<reference evidence="1" key="1">
    <citation type="journal article" date="2024" name="Virus Evol.">
        <title>Conserved untranslated regions of multipartite viruses: Natural markers of novel viral genomic components and tags of viral evolution.</title>
        <authorList>
            <person name="Zhang S."/>
            <person name="Yang C."/>
            <person name="Qiu Y."/>
            <person name="Liao R."/>
            <person name="Xuan Z."/>
            <person name="Ren F."/>
            <person name="Dong Y."/>
            <person name="Xie X."/>
            <person name="Han Y."/>
            <person name="Wu D."/>
            <person name="Ramos-Gonzalez P.L."/>
            <person name="Freitas-Astua J."/>
            <person name="Yang H."/>
            <person name="Zhou C."/>
            <person name="Cao M."/>
        </authorList>
    </citation>
    <scope>NUCLEOTIDE SEQUENCE</scope>
    <source>
        <strain evidence="1">A-1</strain>
    </source>
</reference>
<accession>A0AA96WM66</accession>